<feature type="transmembrane region" description="Helical" evidence="2">
    <location>
        <begin position="447"/>
        <end position="465"/>
    </location>
</feature>
<reference evidence="3" key="2">
    <citation type="submission" date="2024-10" db="UniProtKB">
        <authorList>
            <consortium name="EnsemblProtists"/>
        </authorList>
    </citation>
    <scope>IDENTIFICATION</scope>
</reference>
<dbReference type="HOGENOM" id="CLU_498246_0_0_1"/>
<dbReference type="EnsemblProtists" id="EOD12120">
    <property type="protein sequence ID" value="EOD12120"/>
    <property type="gene ID" value="EMIHUDRAFT_464906"/>
</dbReference>
<evidence type="ECO:0008006" key="5">
    <source>
        <dbReference type="Google" id="ProtNLM"/>
    </source>
</evidence>
<feature type="transmembrane region" description="Helical" evidence="2">
    <location>
        <begin position="333"/>
        <end position="352"/>
    </location>
</feature>
<feature type="transmembrane region" description="Helical" evidence="2">
    <location>
        <begin position="9"/>
        <end position="28"/>
    </location>
</feature>
<evidence type="ECO:0000313" key="4">
    <source>
        <dbReference type="Proteomes" id="UP000013827"/>
    </source>
</evidence>
<feature type="region of interest" description="Disordered" evidence="1">
    <location>
        <begin position="266"/>
        <end position="297"/>
    </location>
</feature>
<dbReference type="PaxDb" id="2903-EOD12120"/>
<keyword evidence="4" id="KW-1185">Reference proteome</keyword>
<keyword evidence="2" id="KW-0812">Transmembrane</keyword>
<keyword evidence="2" id="KW-0472">Membrane</keyword>
<feature type="compositionally biased region" description="Pro residues" evidence="1">
    <location>
        <begin position="273"/>
        <end position="295"/>
    </location>
</feature>
<dbReference type="RefSeq" id="XP_005764549.1">
    <property type="nucleotide sequence ID" value="XM_005764492.1"/>
</dbReference>
<dbReference type="AlphaFoldDB" id="A0A0D3ILI5"/>
<feature type="transmembrane region" description="Helical" evidence="2">
    <location>
        <begin position="395"/>
        <end position="414"/>
    </location>
</feature>
<protein>
    <recommendedName>
        <fullName evidence="5">DUF4203 domain-containing protein</fullName>
    </recommendedName>
</protein>
<name>A0A0D3ILI5_EMIH1</name>
<reference evidence="4" key="1">
    <citation type="journal article" date="2013" name="Nature">
        <title>Pan genome of the phytoplankton Emiliania underpins its global distribution.</title>
        <authorList>
            <person name="Read B.A."/>
            <person name="Kegel J."/>
            <person name="Klute M.J."/>
            <person name="Kuo A."/>
            <person name="Lefebvre S.C."/>
            <person name="Maumus F."/>
            <person name="Mayer C."/>
            <person name="Miller J."/>
            <person name="Monier A."/>
            <person name="Salamov A."/>
            <person name="Young J."/>
            <person name="Aguilar M."/>
            <person name="Claverie J.M."/>
            <person name="Frickenhaus S."/>
            <person name="Gonzalez K."/>
            <person name="Herman E.K."/>
            <person name="Lin Y.C."/>
            <person name="Napier J."/>
            <person name="Ogata H."/>
            <person name="Sarno A.F."/>
            <person name="Shmutz J."/>
            <person name="Schroeder D."/>
            <person name="de Vargas C."/>
            <person name="Verret F."/>
            <person name="von Dassow P."/>
            <person name="Valentin K."/>
            <person name="Van de Peer Y."/>
            <person name="Wheeler G."/>
            <person name="Dacks J.B."/>
            <person name="Delwiche C.F."/>
            <person name="Dyhrman S.T."/>
            <person name="Glockner G."/>
            <person name="John U."/>
            <person name="Richards T."/>
            <person name="Worden A.Z."/>
            <person name="Zhang X."/>
            <person name="Grigoriev I.V."/>
            <person name="Allen A.E."/>
            <person name="Bidle K."/>
            <person name="Borodovsky M."/>
            <person name="Bowler C."/>
            <person name="Brownlee C."/>
            <person name="Cock J.M."/>
            <person name="Elias M."/>
            <person name="Gladyshev V.N."/>
            <person name="Groth M."/>
            <person name="Guda C."/>
            <person name="Hadaegh A."/>
            <person name="Iglesias-Rodriguez M.D."/>
            <person name="Jenkins J."/>
            <person name="Jones B.M."/>
            <person name="Lawson T."/>
            <person name="Leese F."/>
            <person name="Lindquist E."/>
            <person name="Lobanov A."/>
            <person name="Lomsadze A."/>
            <person name="Malik S.B."/>
            <person name="Marsh M.E."/>
            <person name="Mackinder L."/>
            <person name="Mock T."/>
            <person name="Mueller-Roeber B."/>
            <person name="Pagarete A."/>
            <person name="Parker M."/>
            <person name="Probert I."/>
            <person name="Quesneville H."/>
            <person name="Raines C."/>
            <person name="Rensing S.A."/>
            <person name="Riano-Pachon D.M."/>
            <person name="Richier S."/>
            <person name="Rokitta S."/>
            <person name="Shiraiwa Y."/>
            <person name="Soanes D.M."/>
            <person name="van der Giezen M."/>
            <person name="Wahlund T.M."/>
            <person name="Williams B."/>
            <person name="Wilson W."/>
            <person name="Wolfe G."/>
            <person name="Wurch L.L."/>
        </authorList>
    </citation>
    <scope>NUCLEOTIDE SEQUENCE</scope>
</reference>
<feature type="transmembrane region" description="Helical" evidence="2">
    <location>
        <begin position="305"/>
        <end position="326"/>
    </location>
</feature>
<dbReference type="Proteomes" id="UP000013827">
    <property type="component" value="Unassembled WGS sequence"/>
</dbReference>
<feature type="transmembrane region" description="Helical" evidence="2">
    <location>
        <begin position="65"/>
        <end position="86"/>
    </location>
</feature>
<feature type="region of interest" description="Disordered" evidence="1">
    <location>
        <begin position="521"/>
        <end position="547"/>
    </location>
</feature>
<organism evidence="3 4">
    <name type="scientific">Emiliania huxleyi (strain CCMP1516)</name>
    <dbReference type="NCBI Taxonomy" id="280463"/>
    <lineage>
        <taxon>Eukaryota</taxon>
        <taxon>Haptista</taxon>
        <taxon>Haptophyta</taxon>
        <taxon>Prymnesiophyceae</taxon>
        <taxon>Isochrysidales</taxon>
        <taxon>Noelaerhabdaceae</taxon>
        <taxon>Emiliania</taxon>
    </lineage>
</organism>
<feature type="transmembrane region" description="Helical" evidence="2">
    <location>
        <begin position="477"/>
        <end position="500"/>
    </location>
</feature>
<feature type="transmembrane region" description="Helical" evidence="2">
    <location>
        <begin position="34"/>
        <end position="53"/>
    </location>
</feature>
<keyword evidence="2" id="KW-1133">Transmembrane helix</keyword>
<accession>A0A0D3ILI5</accession>
<dbReference type="KEGG" id="ehx:EMIHUDRAFT_464906"/>
<sequence>MCQGCVSPVVAFSWLGGILINGSFIWLISLGTATHWPLGLVLAILYTCILFGVASRLMRREEPAFIVDIFLLLGVIGVASSGGILASNIFTSGCGPHDGPPRPIATWSSPTTNLSRDVMIWAQRTSWDAGSTFVYEPVGAALFFRGQRASGRGEALWRSTAGSASPVQLDGSFVRPHGLVAVGQHVCFVAHTNTSYADAVYCYASDGLSYTRVSGRNGDEPRSPRSLLATPDGSLFFKAWAPFGRTPSEGVVYRADPPFTTADLLSRRKGGVFPPPPPPPPAAPGASPPPLPPPGCDSEAGVRTMAVGLLGLATLPALLVSLFIWWRLKAPSMALATFVSVSALAINVYAIIAPGGAASAGDFVQWWFLCAGAAFLLLFISLKLQNRVDNITFRWALDVGCIAYAGAMLAILHVPFTDMAWRWVVYQFTLLLPMLLLSAVAASTTTGLPLVLASAAVFVDAWRLTVELTRLLGSSSLATLATVVMLGLVGLLLVFAGLAYDRHKDNIAAAVDAVAERACGPWRKRPPPPPEPTHASASASRAPKVLV</sequence>
<evidence type="ECO:0000256" key="1">
    <source>
        <dbReference type="SAM" id="MobiDB-lite"/>
    </source>
</evidence>
<evidence type="ECO:0000256" key="2">
    <source>
        <dbReference type="SAM" id="Phobius"/>
    </source>
</evidence>
<dbReference type="GeneID" id="17258241"/>
<proteinExistence type="predicted"/>
<evidence type="ECO:0000313" key="3">
    <source>
        <dbReference type="EnsemblProtists" id="EOD12120"/>
    </source>
</evidence>
<feature type="transmembrane region" description="Helical" evidence="2">
    <location>
        <begin position="364"/>
        <end position="383"/>
    </location>
</feature>